<dbReference type="Gene3D" id="1.20.1250.20">
    <property type="entry name" value="MFS general substrate transporter like domains"/>
    <property type="match status" value="2"/>
</dbReference>
<dbReference type="OrthoDB" id="9770492at2"/>
<sequence>MANPYPQDAQALTQEQISAEKEVGEFPLLKTILISCAHLTNDTYSGFVSPLIPFLITNLSLMKVEASLFLFFFQGLSILQPLIGHLADRYDLRKVALFAPAVTGIFLSLLGNASTFPIALLYCILAGVSSAAMHAILPALLGSYTGKHIGKGISFWMSAGDIGFIVGPLVITAVVATYSTTATPWLMIAGILVSILLNIFFRNEPHPVQHDGQHKAIPTRELLRFMLPLGGLILMNSLLRSSISNYLPVYLTEAGAGVWLSGASVSIMQIFGLVGIALGGMGKDRFGYKFVMMASIVLSSSGMLLFVYSDGLLRVASLAILGIALLMLMPVAMATVQEFFPQNRSLANGIYLALMFGITALTGILSGFLYDHLGGQTSFMIGGLVSFLALPFILLMPKQKMTH</sequence>
<feature type="transmembrane region" description="Helical" evidence="5">
    <location>
        <begin position="348"/>
        <end position="370"/>
    </location>
</feature>
<protein>
    <submittedName>
        <fullName evidence="7">FSR family fosmidomycin resistance protein-like MFS transporter</fullName>
    </submittedName>
</protein>
<proteinExistence type="predicted"/>
<evidence type="ECO:0000256" key="1">
    <source>
        <dbReference type="ARBA" id="ARBA00004651"/>
    </source>
</evidence>
<dbReference type="InterPro" id="IPR036259">
    <property type="entry name" value="MFS_trans_sf"/>
</dbReference>
<feature type="transmembrane region" description="Helical" evidence="5">
    <location>
        <begin position="119"/>
        <end position="141"/>
    </location>
</feature>
<keyword evidence="8" id="KW-1185">Reference proteome</keyword>
<evidence type="ECO:0000313" key="7">
    <source>
        <dbReference type="EMBL" id="REG11497.1"/>
    </source>
</evidence>
<dbReference type="InterPro" id="IPR011701">
    <property type="entry name" value="MFS"/>
</dbReference>
<dbReference type="Pfam" id="PF07690">
    <property type="entry name" value="MFS_1"/>
    <property type="match status" value="1"/>
</dbReference>
<dbReference type="GO" id="GO:0022857">
    <property type="term" value="F:transmembrane transporter activity"/>
    <property type="evidence" value="ECO:0007669"/>
    <property type="project" value="InterPro"/>
</dbReference>
<dbReference type="AlphaFoldDB" id="A0A347ZRL6"/>
<reference evidence="7 8" key="1">
    <citation type="submission" date="2018-08" db="EMBL/GenBank/DDBJ databases">
        <title>Genomic Encyclopedia of Type Strains, Phase IV (KMG-IV): sequencing the most valuable type-strain genomes for metagenomic binning, comparative biology and taxonomic classification.</title>
        <authorList>
            <person name="Goeker M."/>
        </authorList>
    </citation>
    <scope>NUCLEOTIDE SEQUENCE [LARGE SCALE GENOMIC DNA]</scope>
    <source>
        <strain evidence="7 8">DSM 23923</strain>
    </source>
</reference>
<feature type="transmembrane region" description="Helical" evidence="5">
    <location>
        <begin position="153"/>
        <end position="176"/>
    </location>
</feature>
<dbReference type="PANTHER" id="PTHR43129">
    <property type="entry name" value="FOSMIDOMYCIN RESISTANCE PROTEIN"/>
    <property type="match status" value="1"/>
</dbReference>
<evidence type="ECO:0000256" key="2">
    <source>
        <dbReference type="ARBA" id="ARBA00022692"/>
    </source>
</evidence>
<evidence type="ECO:0000259" key="6">
    <source>
        <dbReference type="PROSITE" id="PS50850"/>
    </source>
</evidence>
<dbReference type="InterPro" id="IPR020846">
    <property type="entry name" value="MFS_dom"/>
</dbReference>
<feature type="transmembrane region" description="Helical" evidence="5">
    <location>
        <begin position="182"/>
        <end position="201"/>
    </location>
</feature>
<evidence type="ECO:0000256" key="3">
    <source>
        <dbReference type="ARBA" id="ARBA00022989"/>
    </source>
</evidence>
<dbReference type="CDD" id="cd17478">
    <property type="entry name" value="MFS_FsR"/>
    <property type="match status" value="1"/>
</dbReference>
<feature type="transmembrane region" description="Helical" evidence="5">
    <location>
        <begin position="222"/>
        <end position="239"/>
    </location>
</feature>
<feature type="domain" description="Major facilitator superfamily (MFS) profile" evidence="6">
    <location>
        <begin position="30"/>
        <end position="401"/>
    </location>
</feature>
<keyword evidence="2 5" id="KW-0812">Transmembrane</keyword>
<feature type="transmembrane region" description="Helical" evidence="5">
    <location>
        <begin position="290"/>
        <end position="309"/>
    </location>
</feature>
<feature type="transmembrane region" description="Helical" evidence="5">
    <location>
        <begin position="95"/>
        <end position="113"/>
    </location>
</feature>
<feature type="transmembrane region" description="Helical" evidence="5">
    <location>
        <begin position="315"/>
        <end position="336"/>
    </location>
</feature>
<evidence type="ECO:0000256" key="4">
    <source>
        <dbReference type="ARBA" id="ARBA00023136"/>
    </source>
</evidence>
<accession>A0A347ZRL6</accession>
<dbReference type="GO" id="GO:0005886">
    <property type="term" value="C:plasma membrane"/>
    <property type="evidence" value="ECO:0007669"/>
    <property type="project" value="UniProtKB-SubCell"/>
</dbReference>
<dbReference type="RefSeq" id="WP_158675002.1">
    <property type="nucleotide sequence ID" value="NZ_AP018437.1"/>
</dbReference>
<organism evidence="7 8">
    <name type="scientific">Pelolinea submarina</name>
    <dbReference type="NCBI Taxonomy" id="913107"/>
    <lineage>
        <taxon>Bacteria</taxon>
        <taxon>Bacillati</taxon>
        <taxon>Chloroflexota</taxon>
        <taxon>Anaerolineae</taxon>
        <taxon>Anaerolineales</taxon>
        <taxon>Anaerolineaceae</taxon>
        <taxon>Pelolinea</taxon>
    </lineage>
</organism>
<feature type="transmembrane region" description="Helical" evidence="5">
    <location>
        <begin position="376"/>
        <end position="396"/>
    </location>
</feature>
<comment type="caution">
    <text evidence="7">The sequence shown here is derived from an EMBL/GenBank/DDBJ whole genome shotgun (WGS) entry which is preliminary data.</text>
</comment>
<name>A0A347ZRL6_9CHLR</name>
<dbReference type="SUPFAM" id="SSF103473">
    <property type="entry name" value="MFS general substrate transporter"/>
    <property type="match status" value="1"/>
</dbReference>
<keyword evidence="3 5" id="KW-1133">Transmembrane helix</keyword>
<keyword evidence="4 5" id="KW-0472">Membrane</keyword>
<evidence type="ECO:0000256" key="5">
    <source>
        <dbReference type="SAM" id="Phobius"/>
    </source>
</evidence>
<dbReference type="PANTHER" id="PTHR43129:SF1">
    <property type="entry name" value="FOSMIDOMYCIN RESISTANCE PROTEIN"/>
    <property type="match status" value="1"/>
</dbReference>
<dbReference type="Proteomes" id="UP000256388">
    <property type="component" value="Unassembled WGS sequence"/>
</dbReference>
<comment type="subcellular location">
    <subcellularLocation>
        <location evidence="1">Cell membrane</location>
        <topology evidence="1">Multi-pass membrane protein</topology>
    </subcellularLocation>
</comment>
<feature type="transmembrane region" description="Helical" evidence="5">
    <location>
        <begin position="259"/>
        <end position="278"/>
    </location>
</feature>
<gene>
    <name evidence="7" type="ORF">DFR64_1386</name>
</gene>
<dbReference type="PROSITE" id="PS50850">
    <property type="entry name" value="MFS"/>
    <property type="match status" value="1"/>
</dbReference>
<evidence type="ECO:0000313" key="8">
    <source>
        <dbReference type="Proteomes" id="UP000256388"/>
    </source>
</evidence>
<dbReference type="EMBL" id="QUMS01000001">
    <property type="protein sequence ID" value="REG11497.1"/>
    <property type="molecule type" value="Genomic_DNA"/>
</dbReference>